<keyword evidence="4 6" id="KW-0479">Metal-binding</keyword>
<feature type="binding site" evidence="6">
    <location>
        <position position="101"/>
    </location>
    <ligand>
        <name>substrate</name>
    </ligand>
</feature>
<evidence type="ECO:0000256" key="6">
    <source>
        <dbReference type="HAMAP-Rule" id="MF_01974"/>
    </source>
</evidence>
<comment type="function">
    <text evidence="1 6">Removes the N-terminal methionine from nascent proteins. The N-terminal methionine is often cleaved when the second residue in the primary sequence is small and uncharged (Met-Ala-, Cys, Gly, Pro, Ser, Thr, or Val). Requires deformylation of the N(alpha)-formylated initiator methionine before it can be hydrolyzed.</text>
</comment>
<protein>
    <recommendedName>
        <fullName evidence="6 7">Methionine aminopeptidase</fullName>
        <shortName evidence="6">MAP</shortName>
        <shortName evidence="6">MetAP</shortName>
        <ecNumber evidence="6 7">3.4.11.18</ecNumber>
    </recommendedName>
    <alternativeName>
        <fullName evidence="6">Peptidase M</fullName>
    </alternativeName>
</protein>
<feature type="domain" description="Peptidase M24" evidence="8">
    <location>
        <begin position="35"/>
        <end position="265"/>
    </location>
</feature>
<dbReference type="PANTHER" id="PTHR43330:SF27">
    <property type="entry name" value="METHIONINE AMINOPEPTIDASE"/>
    <property type="match status" value="1"/>
</dbReference>
<dbReference type="Proteomes" id="UP001191019">
    <property type="component" value="Unassembled WGS sequence"/>
</dbReference>
<dbReference type="PROSITE" id="PS00680">
    <property type="entry name" value="MAP_1"/>
    <property type="match status" value="1"/>
</dbReference>
<dbReference type="CDD" id="cd01086">
    <property type="entry name" value="MetAP1"/>
    <property type="match status" value="1"/>
</dbReference>
<dbReference type="EC" id="3.4.11.18" evidence="6 7"/>
<feature type="binding site" evidence="6">
    <location>
        <position position="129"/>
    </location>
    <ligand>
        <name>a divalent metal cation</name>
        <dbReference type="ChEBI" id="CHEBI:60240"/>
        <label>1</label>
    </ligand>
</feature>
<evidence type="ECO:0000256" key="3">
    <source>
        <dbReference type="ARBA" id="ARBA00022670"/>
    </source>
</evidence>
<evidence type="ECO:0000256" key="5">
    <source>
        <dbReference type="ARBA" id="ARBA00022801"/>
    </source>
</evidence>
<dbReference type="RefSeq" id="WP_129734933.1">
    <property type="nucleotide sequence ID" value="NZ_PRLM01000004.1"/>
</dbReference>
<organism evidence="9 10">
    <name type="scientific">Candidatus Nanosyncoccus alces</name>
    <dbReference type="NCBI Taxonomy" id="2171997"/>
    <lineage>
        <taxon>Bacteria</taxon>
        <taxon>Candidatus Saccharimonadota</taxon>
        <taxon>Candidatus Nanosyncoccalia</taxon>
        <taxon>Candidatus Nanosyncoccales</taxon>
        <taxon>Candidatus Nanosyncoccaceae</taxon>
        <taxon>Candidatus Nanosyncoccus</taxon>
    </lineage>
</organism>
<evidence type="ECO:0000313" key="9">
    <source>
        <dbReference type="EMBL" id="RYC74678.1"/>
    </source>
</evidence>
<dbReference type="InterPro" id="IPR036005">
    <property type="entry name" value="Creatinase/aminopeptidase-like"/>
</dbReference>
<comment type="subunit">
    <text evidence="6">Monomer.</text>
</comment>
<evidence type="ECO:0000256" key="1">
    <source>
        <dbReference type="ARBA" id="ARBA00002521"/>
    </source>
</evidence>
<proteinExistence type="inferred from homology"/>
<comment type="cofactor">
    <cofactor evidence="6">
        <name>Co(2+)</name>
        <dbReference type="ChEBI" id="CHEBI:48828"/>
    </cofactor>
    <cofactor evidence="6">
        <name>Zn(2+)</name>
        <dbReference type="ChEBI" id="CHEBI:29105"/>
    </cofactor>
    <cofactor evidence="6">
        <name>Mn(2+)</name>
        <dbReference type="ChEBI" id="CHEBI:29035"/>
    </cofactor>
    <cofactor evidence="6">
        <name>Fe(2+)</name>
        <dbReference type="ChEBI" id="CHEBI:29033"/>
    </cofactor>
    <text evidence="6">Binds 2 divalent metal cations per subunit. Has a high-affinity and a low affinity metal-binding site. The true nature of the physiological cofactor is under debate. The enzyme is active with cobalt, zinc, manganese or divalent iron ions. Most likely, methionine aminopeptidases function as mononuclear Fe(2+)-metalloproteases under physiological conditions, and the catalytically relevant metal-binding site has been assigned to the histidine-containing high-affinity site.</text>
</comment>
<evidence type="ECO:0000259" key="8">
    <source>
        <dbReference type="Pfam" id="PF00557"/>
    </source>
</evidence>
<dbReference type="GO" id="GO:0004239">
    <property type="term" value="F:initiator methionyl aminopeptidase activity"/>
    <property type="evidence" value="ECO:0007669"/>
    <property type="project" value="UniProtKB-EC"/>
</dbReference>
<sequence length="275" mass="30129">MQPNKKATSTVEKSSVAMVNKETADAKTLQEKITAMREGGKILGNLLRDLKNYVKPGMTGKEIDAWVRQEITRRGAGVAYDMLEEEFPGAICISVNDALVHGAPTDEPLEEGDKVSFDLDVYYKGYFTDSAFTMIVGEKANPAVKKMIQVTESSMWEGIEQVKPGAHIGDIGHAVEKVLRKGHLGVIENYIGHGIGKTMHEAPEVPNYGKKGHGYKLVEGDTICIEPMSCLGKPTNYVDKDSNWTVRMKDGSIGCHCEHTILVTADGYEVLTLPD</sequence>
<keyword evidence="3 6" id="KW-0645">Protease</keyword>
<keyword evidence="5 6" id="KW-0378">Hydrolase</keyword>
<dbReference type="InterPro" id="IPR001714">
    <property type="entry name" value="Pept_M24_MAP"/>
</dbReference>
<feature type="binding site" evidence="6">
    <location>
        <position position="129"/>
    </location>
    <ligand>
        <name>a divalent metal cation</name>
        <dbReference type="ChEBI" id="CHEBI:60240"/>
        <label>2</label>
        <note>catalytic</note>
    </ligand>
</feature>
<gene>
    <name evidence="6 9" type="primary">map</name>
    <name evidence="9" type="ORF">G3RUM_00430</name>
</gene>
<dbReference type="EMBL" id="PRLM01000004">
    <property type="protein sequence ID" value="RYC74678.1"/>
    <property type="molecule type" value="Genomic_DNA"/>
</dbReference>
<evidence type="ECO:0000256" key="4">
    <source>
        <dbReference type="ARBA" id="ARBA00022723"/>
    </source>
</evidence>
<comment type="caution">
    <text evidence="9">The sequence shown here is derived from an EMBL/GenBank/DDBJ whole genome shotgun (WGS) entry which is preliminary data.</text>
</comment>
<dbReference type="PANTHER" id="PTHR43330">
    <property type="entry name" value="METHIONINE AMINOPEPTIDASE"/>
    <property type="match status" value="1"/>
</dbReference>
<comment type="catalytic activity">
    <reaction evidence="6 7">
        <text>Release of N-terminal amino acids, preferentially methionine, from peptides and arylamides.</text>
        <dbReference type="EC" id="3.4.11.18"/>
    </reaction>
</comment>
<dbReference type="Pfam" id="PF00557">
    <property type="entry name" value="Peptidase_M24"/>
    <property type="match status" value="1"/>
</dbReference>
<evidence type="ECO:0000313" key="10">
    <source>
        <dbReference type="Proteomes" id="UP001191019"/>
    </source>
</evidence>
<name>A0ABY0FN95_9BACT</name>
<feature type="binding site" evidence="6">
    <location>
        <position position="258"/>
    </location>
    <ligand>
        <name>a divalent metal cation</name>
        <dbReference type="ChEBI" id="CHEBI:60240"/>
        <label>2</label>
        <note>catalytic</note>
    </ligand>
</feature>
<comment type="similarity">
    <text evidence="6">Belongs to the peptidase M24A family. Methionine aminopeptidase type 1 subfamily.</text>
</comment>
<dbReference type="HAMAP" id="MF_01974">
    <property type="entry name" value="MetAP_1"/>
    <property type="match status" value="1"/>
</dbReference>
<reference evidence="9 10" key="2">
    <citation type="journal article" date="2020" name="Cell Rep.">
        <title>Acquisition and Adaptation of Ultra-small Parasitic Reduced Genome Bacteria to Mammalian Hosts.</title>
        <authorList>
            <person name="McLean J.S."/>
            <person name="Bor B."/>
            <person name="Kerns K.A."/>
            <person name="Liu Q."/>
            <person name="To T.T."/>
            <person name="Solden L."/>
            <person name="Hendrickson E.L."/>
            <person name="Wrighton K."/>
            <person name="Shi W."/>
            <person name="He X."/>
        </authorList>
    </citation>
    <scope>NUCLEOTIDE SEQUENCE [LARGE SCALE GENOMIC DNA]</scope>
    <source>
        <strain evidence="9 10">TM7_G3_2_Rum_HOT_351B</strain>
    </source>
</reference>
<dbReference type="InterPro" id="IPR000994">
    <property type="entry name" value="Pept_M24"/>
</dbReference>
<dbReference type="NCBIfam" id="TIGR00500">
    <property type="entry name" value="met_pdase_I"/>
    <property type="match status" value="1"/>
</dbReference>
<feature type="binding site" evidence="6">
    <location>
        <position position="200"/>
    </location>
    <ligand>
        <name>substrate</name>
    </ligand>
</feature>
<feature type="binding site" evidence="6">
    <location>
        <position position="258"/>
    </location>
    <ligand>
        <name>a divalent metal cation</name>
        <dbReference type="ChEBI" id="CHEBI:60240"/>
        <label>1</label>
    </ligand>
</feature>
<keyword evidence="2 6" id="KW-0031">Aminopeptidase</keyword>
<feature type="binding site" evidence="6">
    <location>
        <position position="193"/>
    </location>
    <ligand>
        <name>a divalent metal cation</name>
        <dbReference type="ChEBI" id="CHEBI:60240"/>
        <label>2</label>
        <note>catalytic</note>
    </ligand>
</feature>
<reference evidence="9 10" key="1">
    <citation type="journal article" date="2018" name="bioRxiv">
        <title>Evidence of independent acquisition and adaption of ultra-small bacteria to human hosts across the highly diverse yet reduced genomes of the phylum Saccharibacteria.</title>
        <authorList>
            <person name="McLean J.S."/>
            <person name="Bor B."/>
            <person name="To T.T."/>
            <person name="Liu Q."/>
            <person name="Kearns K.A."/>
            <person name="Solden L.M."/>
            <person name="Wrighton K.C."/>
            <person name="He X."/>
            <person name="Shi W."/>
        </authorList>
    </citation>
    <scope>NUCLEOTIDE SEQUENCE [LARGE SCALE GENOMIC DNA]</scope>
    <source>
        <strain evidence="9 10">TM7_G3_2_Rum_HOT_351B</strain>
    </source>
</reference>
<dbReference type="Gene3D" id="3.90.230.10">
    <property type="entry name" value="Creatinase/methionine aminopeptidase superfamily"/>
    <property type="match status" value="1"/>
</dbReference>
<feature type="binding site" evidence="6">
    <location>
        <position position="118"/>
    </location>
    <ligand>
        <name>a divalent metal cation</name>
        <dbReference type="ChEBI" id="CHEBI:60240"/>
        <label>1</label>
    </ligand>
</feature>
<evidence type="ECO:0000256" key="2">
    <source>
        <dbReference type="ARBA" id="ARBA00022438"/>
    </source>
</evidence>
<accession>A0ABY0FN95</accession>
<dbReference type="PRINTS" id="PR00599">
    <property type="entry name" value="MAPEPTIDASE"/>
</dbReference>
<feature type="binding site" evidence="6">
    <location>
        <position position="226"/>
    </location>
    <ligand>
        <name>a divalent metal cation</name>
        <dbReference type="ChEBI" id="CHEBI:60240"/>
        <label>2</label>
        <note>catalytic</note>
    </ligand>
</feature>
<dbReference type="SUPFAM" id="SSF55920">
    <property type="entry name" value="Creatinase/aminopeptidase"/>
    <property type="match status" value="1"/>
</dbReference>
<dbReference type="InterPro" id="IPR002467">
    <property type="entry name" value="Pept_M24A_MAP1"/>
</dbReference>
<evidence type="ECO:0000256" key="7">
    <source>
        <dbReference type="RuleBase" id="RU003653"/>
    </source>
</evidence>
<keyword evidence="10" id="KW-1185">Reference proteome</keyword>